<organism evidence="2 3">
    <name type="scientific">Halorhabdus utahensis (strain DSM 12940 / JCM 11049 / AX-2)</name>
    <dbReference type="NCBI Taxonomy" id="519442"/>
    <lineage>
        <taxon>Archaea</taxon>
        <taxon>Methanobacteriati</taxon>
        <taxon>Methanobacteriota</taxon>
        <taxon>Stenosarchaea group</taxon>
        <taxon>Halobacteria</taxon>
        <taxon>Halobacteriales</taxon>
        <taxon>Haloarculaceae</taxon>
        <taxon>Halorhabdus</taxon>
    </lineage>
</organism>
<keyword evidence="3" id="KW-1185">Reference proteome</keyword>
<evidence type="ECO:0000313" key="2">
    <source>
        <dbReference type="EMBL" id="ACV11313.1"/>
    </source>
</evidence>
<gene>
    <name evidence="2" type="ordered locus">Huta_1137</name>
</gene>
<feature type="compositionally biased region" description="Basic and acidic residues" evidence="1">
    <location>
        <begin position="92"/>
        <end position="101"/>
    </location>
</feature>
<feature type="region of interest" description="Disordered" evidence="1">
    <location>
        <begin position="92"/>
        <end position="111"/>
    </location>
</feature>
<dbReference type="Pfam" id="PF20126">
    <property type="entry name" value="TumE"/>
    <property type="match status" value="1"/>
</dbReference>
<proteinExistence type="predicted"/>
<protein>
    <submittedName>
        <fullName evidence="2">Uncharacterized protein</fullName>
    </submittedName>
</protein>
<dbReference type="Proteomes" id="UP000002071">
    <property type="component" value="Chromosome"/>
</dbReference>
<dbReference type="HOGENOM" id="CLU_145175_0_0_2"/>
<name>C7NMA5_HALUD</name>
<dbReference type="STRING" id="519442.Huta_1137"/>
<dbReference type="KEGG" id="hut:Huta_1137"/>
<dbReference type="InterPro" id="IPR045397">
    <property type="entry name" value="TumE-like"/>
</dbReference>
<dbReference type="eggNOG" id="arCOG06153">
    <property type="taxonomic scope" value="Archaea"/>
</dbReference>
<accession>C7NMA5</accession>
<sequence>MSGDGPRQVNEALLDHLRSIFGRLSSVNRVSLFPPNRQESLVIEFETAAYPESIGAVRLEVRAYTNGDFHVSYLETHIGELRQCRFDRHDQNHNSRDHFHPLPDASTGDAQDREFPTDLTTVIREVVLPWVETRFGDLWDDA</sequence>
<dbReference type="EMBL" id="CP001687">
    <property type="protein sequence ID" value="ACV11313.1"/>
    <property type="molecule type" value="Genomic_DNA"/>
</dbReference>
<evidence type="ECO:0000256" key="1">
    <source>
        <dbReference type="SAM" id="MobiDB-lite"/>
    </source>
</evidence>
<evidence type="ECO:0000313" key="3">
    <source>
        <dbReference type="Proteomes" id="UP000002071"/>
    </source>
</evidence>
<dbReference type="AlphaFoldDB" id="C7NMA5"/>
<reference evidence="2 3" key="1">
    <citation type="journal article" date="2009" name="Stand. Genomic Sci.">
        <title>Complete genome sequence of Halorhabdus utahensis type strain (AX-2).</title>
        <authorList>
            <person name="Anderson I."/>
            <person name="Tindall B.J."/>
            <person name="Pomrenke H."/>
            <person name="Goker M."/>
            <person name="Lapidus A."/>
            <person name="Nolan M."/>
            <person name="Copeland A."/>
            <person name="Glavina Del Rio T."/>
            <person name="Chen F."/>
            <person name="Tice H."/>
            <person name="Cheng J.F."/>
            <person name="Lucas S."/>
            <person name="Chertkov O."/>
            <person name="Bruce D."/>
            <person name="Brettin T."/>
            <person name="Detter J.C."/>
            <person name="Han C."/>
            <person name="Goodwin L."/>
            <person name="Land M."/>
            <person name="Hauser L."/>
            <person name="Chang Y.J."/>
            <person name="Jeffries C.D."/>
            <person name="Pitluck S."/>
            <person name="Pati A."/>
            <person name="Mavromatis K."/>
            <person name="Ivanova N."/>
            <person name="Ovchinnikova G."/>
            <person name="Chen A."/>
            <person name="Palaniappan K."/>
            <person name="Chain P."/>
            <person name="Rohde M."/>
            <person name="Bristow J."/>
            <person name="Eisen J.A."/>
            <person name="Markowitz V."/>
            <person name="Hugenholtz P."/>
            <person name="Kyrpides N.C."/>
            <person name="Klenk H.P."/>
        </authorList>
    </citation>
    <scope>NUCLEOTIDE SEQUENCE [LARGE SCALE GENOMIC DNA]</scope>
    <source>
        <strain evidence="3">DSM 12940 / JCM 11049 / AX-2</strain>
    </source>
</reference>